<evidence type="ECO:0000313" key="2">
    <source>
        <dbReference type="Proteomes" id="UP000377798"/>
    </source>
</evidence>
<keyword evidence="2" id="KW-1185">Reference proteome</keyword>
<dbReference type="EMBL" id="CAACYI010000001">
    <property type="protein sequence ID" value="VFB17178.1"/>
    <property type="molecule type" value="Genomic_DNA"/>
</dbReference>
<gene>
    <name evidence="1" type="ORF">NCTC13150_01764</name>
</gene>
<name>A0A8H2M8J4_9FIRM</name>
<reference evidence="1 2" key="1">
    <citation type="submission" date="2019-02" db="EMBL/GenBank/DDBJ databases">
        <authorList>
            <consortium name="Pathogen Informatics"/>
        </authorList>
    </citation>
    <scope>NUCLEOTIDE SEQUENCE [LARGE SCALE GENOMIC DNA]</scope>
    <source>
        <strain evidence="1 2">3012STDY7089603</strain>
    </source>
</reference>
<evidence type="ECO:0000313" key="1">
    <source>
        <dbReference type="EMBL" id="VFB17178.1"/>
    </source>
</evidence>
<comment type="caution">
    <text evidence="1">The sequence shown here is derived from an EMBL/GenBank/DDBJ whole genome shotgun (WGS) entry which is preliminary data.</text>
</comment>
<proteinExistence type="predicted"/>
<dbReference type="AlphaFoldDB" id="A0A8H2M8J4"/>
<organism evidence="1 2">
    <name type="scientific">Urinicoccus massiliensis</name>
    <dbReference type="NCBI Taxonomy" id="1723382"/>
    <lineage>
        <taxon>Bacteria</taxon>
        <taxon>Bacillati</taxon>
        <taxon>Bacillota</taxon>
        <taxon>Tissierellia</taxon>
        <taxon>Tissierellales</taxon>
        <taxon>Peptoniphilaceae</taxon>
        <taxon>Urinicoccus</taxon>
    </lineage>
</organism>
<accession>A0A8H2M8J4</accession>
<protein>
    <submittedName>
        <fullName evidence="1">Uncharacterized protein</fullName>
    </submittedName>
</protein>
<dbReference type="Proteomes" id="UP000377798">
    <property type="component" value="Unassembled WGS sequence"/>
</dbReference>
<sequence length="43" mass="5037">MEGMTNEQFKTVLEMIIKIVEKAETKDEAVQEIRELVEKKPTE</sequence>
<dbReference type="RefSeq" id="WP_258182337.1">
    <property type="nucleotide sequence ID" value="NZ_CAACYI010000001.1"/>
</dbReference>